<sequence length="176" mass="19571">MPSTLSLYYKGAFSRSAIVFNDDYKNRSSALENAQPVYEIVSKWRTIEIQPSNAVSQQILLTGKYEGWTGHSVSLTGFGGITVAKRMGVLNCGWKFVDFTSNEFFWRISGWNSSWTLTDVAGKVVAKFTRAGFHMSKLGVLEVMEDVNEVLLTLILLTCKLVHQSVQESERSSSGG</sequence>
<reference evidence="1" key="1">
    <citation type="submission" date="2022-07" db="EMBL/GenBank/DDBJ databases">
        <title>Phylogenomic reconstructions and comparative analyses of Kickxellomycotina fungi.</title>
        <authorList>
            <person name="Reynolds N.K."/>
            <person name="Stajich J.E."/>
            <person name="Barry K."/>
            <person name="Grigoriev I.V."/>
            <person name="Crous P."/>
            <person name="Smith M.E."/>
        </authorList>
    </citation>
    <scope>NUCLEOTIDE SEQUENCE</scope>
    <source>
        <strain evidence="1">BCRC 34297</strain>
    </source>
</reference>
<accession>A0A9W8GYK5</accession>
<dbReference type="EMBL" id="JANBUH010000370">
    <property type="protein sequence ID" value="KAJ2751681.1"/>
    <property type="molecule type" value="Genomic_DNA"/>
</dbReference>
<keyword evidence="2" id="KW-1185">Reference proteome</keyword>
<protein>
    <submittedName>
        <fullName evidence="1">Uncharacterized protein</fullName>
    </submittedName>
</protein>
<dbReference type="OrthoDB" id="5573441at2759"/>
<evidence type="ECO:0000313" key="1">
    <source>
        <dbReference type="EMBL" id="KAJ2751681.1"/>
    </source>
</evidence>
<evidence type="ECO:0000313" key="2">
    <source>
        <dbReference type="Proteomes" id="UP001140011"/>
    </source>
</evidence>
<gene>
    <name evidence="1" type="ORF">GGI19_004330</name>
</gene>
<organism evidence="1 2">
    <name type="scientific">Coemansia pectinata</name>
    <dbReference type="NCBI Taxonomy" id="1052879"/>
    <lineage>
        <taxon>Eukaryota</taxon>
        <taxon>Fungi</taxon>
        <taxon>Fungi incertae sedis</taxon>
        <taxon>Zoopagomycota</taxon>
        <taxon>Kickxellomycotina</taxon>
        <taxon>Kickxellomycetes</taxon>
        <taxon>Kickxellales</taxon>
        <taxon>Kickxellaceae</taxon>
        <taxon>Coemansia</taxon>
    </lineage>
</organism>
<comment type="caution">
    <text evidence="1">The sequence shown here is derived from an EMBL/GenBank/DDBJ whole genome shotgun (WGS) entry which is preliminary data.</text>
</comment>
<proteinExistence type="predicted"/>
<name>A0A9W8GYK5_9FUNG</name>
<dbReference type="AlphaFoldDB" id="A0A9W8GYK5"/>
<dbReference type="Proteomes" id="UP001140011">
    <property type="component" value="Unassembled WGS sequence"/>
</dbReference>